<dbReference type="InterPro" id="IPR024607">
    <property type="entry name" value="Sulfatase_CS"/>
</dbReference>
<keyword evidence="2" id="KW-0732">Signal</keyword>
<gene>
    <name evidence="7" type="ORF">F9L07_06835</name>
</gene>
<dbReference type="Pfam" id="PF00884">
    <property type="entry name" value="Sulfatase"/>
    <property type="match status" value="1"/>
</dbReference>
<organism evidence="7 8">
    <name type="scientific">Nocardioides simplex</name>
    <name type="common">Arthrobacter simplex</name>
    <dbReference type="NCBI Taxonomy" id="2045"/>
    <lineage>
        <taxon>Bacteria</taxon>
        <taxon>Bacillati</taxon>
        <taxon>Actinomycetota</taxon>
        <taxon>Actinomycetes</taxon>
        <taxon>Propionibacteriales</taxon>
        <taxon>Nocardioidaceae</taxon>
        <taxon>Pimelobacter</taxon>
    </lineage>
</organism>
<reference evidence="7 8" key="1">
    <citation type="submission" date="2019-09" db="EMBL/GenBank/DDBJ databases">
        <title>Pimelobacter sp. isolated from Paulinella.</title>
        <authorList>
            <person name="Jeong S.E."/>
        </authorList>
    </citation>
    <scope>NUCLEOTIDE SEQUENCE [LARGE SCALE GENOMIC DNA]</scope>
    <source>
        <strain evidence="7 8">Pch-N</strain>
    </source>
</reference>
<dbReference type="PANTHER" id="PTHR43108">
    <property type="entry name" value="N-ACETYLGLUCOSAMINE-6-SULFATASE FAMILY MEMBER"/>
    <property type="match status" value="1"/>
</dbReference>
<evidence type="ECO:0000259" key="6">
    <source>
        <dbReference type="Pfam" id="PF00884"/>
    </source>
</evidence>
<evidence type="ECO:0000256" key="3">
    <source>
        <dbReference type="ARBA" id="ARBA00022801"/>
    </source>
</evidence>
<dbReference type="CDD" id="cd16147">
    <property type="entry name" value="G6S"/>
    <property type="match status" value="1"/>
</dbReference>
<dbReference type="EMBL" id="WBVM01000001">
    <property type="protein sequence ID" value="KAB2811578.1"/>
    <property type="molecule type" value="Genomic_DNA"/>
</dbReference>
<dbReference type="Gene3D" id="3.40.720.10">
    <property type="entry name" value="Alkaline Phosphatase, subunit A"/>
    <property type="match status" value="1"/>
</dbReference>
<keyword evidence="3" id="KW-0378">Hydrolase</keyword>
<dbReference type="PANTHER" id="PTHR43108:SF8">
    <property type="entry name" value="SD21168P"/>
    <property type="match status" value="1"/>
</dbReference>
<feature type="region of interest" description="Disordered" evidence="5">
    <location>
        <begin position="438"/>
        <end position="458"/>
    </location>
</feature>
<evidence type="ECO:0000256" key="5">
    <source>
        <dbReference type="SAM" id="MobiDB-lite"/>
    </source>
</evidence>
<comment type="similarity">
    <text evidence="1">Belongs to the sulfatase family.</text>
</comment>
<protein>
    <submittedName>
        <fullName evidence="7">Sulfatase</fullName>
    </submittedName>
</protein>
<dbReference type="AlphaFoldDB" id="A0A7J5E078"/>
<name>A0A7J5E078_NOCSI</name>
<evidence type="ECO:0000256" key="1">
    <source>
        <dbReference type="ARBA" id="ARBA00008779"/>
    </source>
</evidence>
<dbReference type="Proteomes" id="UP000449906">
    <property type="component" value="Unassembled WGS sequence"/>
</dbReference>
<dbReference type="SUPFAM" id="SSF53649">
    <property type="entry name" value="Alkaline phosphatase-like"/>
    <property type="match status" value="1"/>
</dbReference>
<proteinExistence type="inferred from homology"/>
<dbReference type="InterPro" id="IPR000917">
    <property type="entry name" value="Sulfatase_N"/>
</dbReference>
<evidence type="ECO:0000256" key="4">
    <source>
        <dbReference type="ARBA" id="ARBA00023180"/>
    </source>
</evidence>
<sequence>MRASVLRASVVLVGVLVVVAALLAVLRDGDADEPAAGEPTRSAVGPDEGVARPPVPSMTPVRLPKQPNIVVVMADDMRVDDLAFAPHLRKLVARQGVTFENSFSPYPLCCPARASFLTGEYAHNHRVFWHDPPYGYGAFDDSRTLGTSMTAAGYRTGFIGKYLNRYGSARSKVSGGPSYKFVPPGWTDWRAAVENPGNAGFHGQTYDYFDTPFNVNGTIDNRYRGVYQSKVIGDFSVDMARRFAARRDPFFMYVNYVAPHHGGPAEPDDPARVTSARGNLVRLPTPARPDWVKGRFNRTIDRPAGFARSGAPLERSRHDKPIPVQRRTQDLGPRDRAALRNVTRQRAEAVYVMDQNIARLIRELKRSGAWDDTVFVFTSDNGLLLGEHGFQMVKVWAYEPSLRVPLLVTGPGLRTEQKRYDPISTVDLSATLLDLADADPPRQADGTSRLPTLEEGDQGWTTPIVSEAMNTSSGNDPAFTDVRTTIGLRVSRYSYTRFRNGGGELYDMVDDPRQDHNVYHDPAYATVRAALDRMWPRLKDCAGAGCRTPLPPVLAADPATNAASTDAYWTVIDRAYGWR</sequence>
<dbReference type="GO" id="GO:0016787">
    <property type="term" value="F:hydrolase activity"/>
    <property type="evidence" value="ECO:0007669"/>
    <property type="project" value="UniProtKB-KW"/>
</dbReference>
<feature type="region of interest" description="Disordered" evidence="5">
    <location>
        <begin position="32"/>
        <end position="58"/>
    </location>
</feature>
<evidence type="ECO:0000313" key="7">
    <source>
        <dbReference type="EMBL" id="KAB2811578.1"/>
    </source>
</evidence>
<evidence type="ECO:0000313" key="8">
    <source>
        <dbReference type="Proteomes" id="UP000449906"/>
    </source>
</evidence>
<comment type="caution">
    <text evidence="7">The sequence shown here is derived from an EMBL/GenBank/DDBJ whole genome shotgun (WGS) entry which is preliminary data.</text>
</comment>
<feature type="domain" description="Sulfatase N-terminal" evidence="6">
    <location>
        <begin position="67"/>
        <end position="437"/>
    </location>
</feature>
<dbReference type="RefSeq" id="WP_151579043.1">
    <property type="nucleotide sequence ID" value="NZ_WBVM01000001.1"/>
</dbReference>
<accession>A0A7J5E078</accession>
<dbReference type="InterPro" id="IPR017850">
    <property type="entry name" value="Alkaline_phosphatase_core_sf"/>
</dbReference>
<keyword evidence="4" id="KW-0325">Glycoprotein</keyword>
<evidence type="ECO:0000256" key="2">
    <source>
        <dbReference type="ARBA" id="ARBA00022729"/>
    </source>
</evidence>
<dbReference type="PROSITE" id="PS00523">
    <property type="entry name" value="SULFATASE_1"/>
    <property type="match status" value="1"/>
</dbReference>